<feature type="transmembrane region" description="Helical" evidence="11">
    <location>
        <begin position="384"/>
        <end position="408"/>
    </location>
</feature>
<dbReference type="GO" id="GO:0034707">
    <property type="term" value="C:chloride channel complex"/>
    <property type="evidence" value="ECO:0007669"/>
    <property type="project" value="UniProtKB-KW"/>
</dbReference>
<keyword evidence="4 11" id="KW-1133">Transmembrane helix</keyword>
<feature type="transmembrane region" description="Helical" evidence="11">
    <location>
        <begin position="273"/>
        <end position="291"/>
    </location>
</feature>
<feature type="transmembrane region" description="Helical" evidence="11">
    <location>
        <begin position="414"/>
        <end position="434"/>
    </location>
</feature>
<dbReference type="Pfam" id="PF00654">
    <property type="entry name" value="Voltage_CLC"/>
    <property type="match status" value="1"/>
</dbReference>
<sequence>MIRRVHGFVSRLMLYVREKLSVRQFFILSSIIVGLSSGLAAIILKYFVHSIERLVVYYSHNYEEFFLFTLFPMIGIGLTVFYVQKALKGEFKKGTAEIAYAIAKKSSVLPSSQMYTHLVTAALTVGFGGSTGLESPMVTTGSAIGSNYGRTYRLSYKERTILLACGAASGIAAAFSSPIAGVLFAIEVLLTDVSASAFIPLIISAACGALLSKIILAQGVVLSFALTEPFNYYNVPWYIALGVLTGLLSLYFARTFEWVTGKMRGIGNNTVRVIIGGVCLMLLLLIFPPLFGEGYETIKVLSQLKPAELAQNSIFQDAISSESILLIFLGGAALLKCVAAALTIGSGGNGGSFGPSLFMGAYLGFIFARVINLSGLTHIPETNFALVGMAGLLAGVFYAPLTAVFLIAEITGGYELMIPLMLVAAISTVVTHYVEPLSMEGKKLSLKLRSPIEDRDKSLLSRLELMDLIEKNFSVIRSNESLQDLVKAISISKRNIFPVLNDNELVGLVYLDNVRNIIFKHDQYEKVWVRDLMSPLPAVISPQDNFHTILKKFEETNQWNLPVVDNTTYLGFVSKSSILTKYREELLQSV</sequence>
<comment type="caution">
    <text evidence="13">The sequence shown here is derived from an EMBL/GenBank/DDBJ whole genome shotgun (WGS) entry which is preliminary data.</text>
</comment>
<evidence type="ECO:0000256" key="11">
    <source>
        <dbReference type="SAM" id="Phobius"/>
    </source>
</evidence>
<feature type="transmembrane region" description="Helical" evidence="11">
    <location>
        <begin position="198"/>
        <end position="223"/>
    </location>
</feature>
<evidence type="ECO:0000256" key="5">
    <source>
        <dbReference type="ARBA" id="ARBA00023065"/>
    </source>
</evidence>
<dbReference type="GO" id="GO:0005254">
    <property type="term" value="F:chloride channel activity"/>
    <property type="evidence" value="ECO:0007669"/>
    <property type="project" value="UniProtKB-KW"/>
</dbReference>
<dbReference type="Proteomes" id="UP001319180">
    <property type="component" value="Unassembled WGS sequence"/>
</dbReference>
<protein>
    <submittedName>
        <fullName evidence="13">Chloride channel protein</fullName>
    </submittedName>
</protein>
<evidence type="ECO:0000256" key="2">
    <source>
        <dbReference type="ARBA" id="ARBA00022448"/>
    </source>
</evidence>
<evidence type="ECO:0000256" key="9">
    <source>
        <dbReference type="ARBA" id="ARBA00023303"/>
    </source>
</evidence>
<keyword evidence="6 11" id="KW-0472">Membrane</keyword>
<dbReference type="PRINTS" id="PR00762">
    <property type="entry name" value="CLCHANNEL"/>
</dbReference>
<dbReference type="PANTHER" id="PTHR43427:SF6">
    <property type="entry name" value="CHLORIDE CHANNEL PROTEIN CLC-E"/>
    <property type="match status" value="1"/>
</dbReference>
<dbReference type="InterPro" id="IPR050368">
    <property type="entry name" value="ClC-type_chloride_channel"/>
</dbReference>
<dbReference type="AlphaFoldDB" id="A0AAP2DEF1"/>
<reference evidence="13 14" key="1">
    <citation type="submission" date="2021-05" db="EMBL/GenBank/DDBJ databases">
        <title>A Polyphasic approach of four new species of the genus Ohtaekwangia: Ohtaekwangia histidinii sp. nov., Ohtaekwangia cretensis sp. nov., Ohtaekwangia indiensis sp. nov., Ohtaekwangia reichenbachii sp. nov. from diverse environment.</title>
        <authorList>
            <person name="Octaviana S."/>
        </authorList>
    </citation>
    <scope>NUCLEOTIDE SEQUENCE [LARGE SCALE GENOMIC DNA]</scope>
    <source>
        <strain evidence="13 14">PWU37</strain>
    </source>
</reference>
<evidence type="ECO:0000256" key="10">
    <source>
        <dbReference type="PROSITE-ProRule" id="PRU00703"/>
    </source>
</evidence>
<feature type="transmembrane region" description="Helical" evidence="11">
    <location>
        <begin position="353"/>
        <end position="372"/>
    </location>
</feature>
<evidence type="ECO:0000256" key="6">
    <source>
        <dbReference type="ARBA" id="ARBA00023136"/>
    </source>
</evidence>
<evidence type="ECO:0000256" key="7">
    <source>
        <dbReference type="ARBA" id="ARBA00023173"/>
    </source>
</evidence>
<dbReference type="Gene3D" id="1.10.3080.10">
    <property type="entry name" value="Clc chloride channel"/>
    <property type="match status" value="1"/>
</dbReference>
<dbReference type="Pfam" id="PF00571">
    <property type="entry name" value="CBS"/>
    <property type="match status" value="1"/>
</dbReference>
<keyword evidence="10" id="KW-0129">CBS domain</keyword>
<dbReference type="InterPro" id="IPR000644">
    <property type="entry name" value="CBS_dom"/>
</dbReference>
<dbReference type="PROSITE" id="PS51371">
    <property type="entry name" value="CBS"/>
    <property type="match status" value="1"/>
</dbReference>
<dbReference type="PANTHER" id="PTHR43427">
    <property type="entry name" value="CHLORIDE CHANNEL PROTEIN CLC-E"/>
    <property type="match status" value="1"/>
</dbReference>
<keyword evidence="8" id="KW-0868">Chloride</keyword>
<dbReference type="RefSeq" id="WP_254091094.1">
    <property type="nucleotide sequence ID" value="NZ_JAHESC010000020.1"/>
</dbReference>
<keyword evidence="5" id="KW-0406">Ion transport</keyword>
<keyword evidence="7" id="KW-0869">Chloride channel</keyword>
<dbReference type="SUPFAM" id="SSF81340">
    <property type="entry name" value="Clc chloride channel"/>
    <property type="match status" value="1"/>
</dbReference>
<dbReference type="SUPFAM" id="SSF54631">
    <property type="entry name" value="CBS-domain pair"/>
    <property type="match status" value="1"/>
</dbReference>
<keyword evidence="14" id="KW-1185">Reference proteome</keyword>
<dbReference type="InterPro" id="IPR046342">
    <property type="entry name" value="CBS_dom_sf"/>
</dbReference>
<evidence type="ECO:0000313" key="13">
    <source>
        <dbReference type="EMBL" id="MBT1687867.1"/>
    </source>
</evidence>
<proteinExistence type="predicted"/>
<dbReference type="EMBL" id="JAHESC010000020">
    <property type="protein sequence ID" value="MBT1687867.1"/>
    <property type="molecule type" value="Genomic_DNA"/>
</dbReference>
<accession>A0AAP2DEF1</accession>
<feature type="transmembrane region" description="Helical" evidence="11">
    <location>
        <begin position="235"/>
        <end position="253"/>
    </location>
</feature>
<feature type="transmembrane region" description="Helical" evidence="11">
    <location>
        <begin position="21"/>
        <end position="45"/>
    </location>
</feature>
<evidence type="ECO:0000256" key="8">
    <source>
        <dbReference type="ARBA" id="ARBA00023214"/>
    </source>
</evidence>
<dbReference type="Gene3D" id="3.10.580.10">
    <property type="entry name" value="CBS-domain"/>
    <property type="match status" value="1"/>
</dbReference>
<evidence type="ECO:0000256" key="3">
    <source>
        <dbReference type="ARBA" id="ARBA00022692"/>
    </source>
</evidence>
<gene>
    <name evidence="13" type="ORF">KK078_14960</name>
</gene>
<evidence type="ECO:0000256" key="1">
    <source>
        <dbReference type="ARBA" id="ARBA00004141"/>
    </source>
</evidence>
<dbReference type="InterPro" id="IPR001807">
    <property type="entry name" value="ClC"/>
</dbReference>
<keyword evidence="2" id="KW-0813">Transport</keyword>
<organism evidence="13 14">
    <name type="scientific">Dawidia soli</name>
    <dbReference type="NCBI Taxonomy" id="2782352"/>
    <lineage>
        <taxon>Bacteria</taxon>
        <taxon>Pseudomonadati</taxon>
        <taxon>Bacteroidota</taxon>
        <taxon>Cytophagia</taxon>
        <taxon>Cytophagales</taxon>
        <taxon>Chryseotaleaceae</taxon>
        <taxon>Dawidia</taxon>
    </lineage>
</organism>
<evidence type="ECO:0000256" key="4">
    <source>
        <dbReference type="ARBA" id="ARBA00022989"/>
    </source>
</evidence>
<keyword evidence="9" id="KW-0407">Ion channel</keyword>
<name>A0AAP2DEF1_9BACT</name>
<feature type="domain" description="CBS" evidence="12">
    <location>
        <begin position="533"/>
        <end position="589"/>
    </location>
</feature>
<feature type="transmembrane region" description="Helical" evidence="11">
    <location>
        <begin position="324"/>
        <end position="347"/>
    </location>
</feature>
<evidence type="ECO:0000313" key="14">
    <source>
        <dbReference type="Proteomes" id="UP001319180"/>
    </source>
</evidence>
<dbReference type="InterPro" id="IPR014743">
    <property type="entry name" value="Cl-channel_core"/>
</dbReference>
<feature type="transmembrane region" description="Helical" evidence="11">
    <location>
        <begin position="160"/>
        <end position="186"/>
    </location>
</feature>
<keyword evidence="3 11" id="KW-0812">Transmembrane</keyword>
<dbReference type="CDD" id="cd00400">
    <property type="entry name" value="Voltage_gated_ClC"/>
    <property type="match status" value="1"/>
</dbReference>
<feature type="transmembrane region" description="Helical" evidence="11">
    <location>
        <begin position="65"/>
        <end position="83"/>
    </location>
</feature>
<comment type="subcellular location">
    <subcellularLocation>
        <location evidence="1">Membrane</location>
        <topology evidence="1">Multi-pass membrane protein</topology>
    </subcellularLocation>
</comment>
<evidence type="ECO:0000259" key="12">
    <source>
        <dbReference type="PROSITE" id="PS51371"/>
    </source>
</evidence>